<keyword evidence="1" id="KW-0732">Signal</keyword>
<dbReference type="EMBL" id="CP071249">
    <property type="protein sequence ID" value="UUF05220.1"/>
    <property type="molecule type" value="Genomic_DNA"/>
</dbReference>
<proteinExistence type="predicted"/>
<keyword evidence="4" id="KW-1185">Reference proteome</keyword>
<organism evidence="3 5">
    <name type="scientific">Turicibacter bilis</name>
    <dbReference type="NCBI Taxonomy" id="2735723"/>
    <lineage>
        <taxon>Bacteria</taxon>
        <taxon>Bacillati</taxon>
        <taxon>Bacillota</taxon>
        <taxon>Erysipelotrichia</taxon>
        <taxon>Erysipelotrichales</taxon>
        <taxon>Turicibacteraceae</taxon>
        <taxon>Turicibacter</taxon>
    </lineage>
</organism>
<evidence type="ECO:0008006" key="6">
    <source>
        <dbReference type="Google" id="ProtNLM"/>
    </source>
</evidence>
<protein>
    <recommendedName>
        <fullName evidence="6">DUF305 domain-containing protein</fullName>
    </recommendedName>
</protein>
<evidence type="ECO:0000256" key="1">
    <source>
        <dbReference type="SAM" id="SignalP"/>
    </source>
</evidence>
<evidence type="ECO:0000313" key="2">
    <source>
        <dbReference type="EMBL" id="UUF05220.1"/>
    </source>
</evidence>
<dbReference type="Proteomes" id="UP001058072">
    <property type="component" value="Chromosome"/>
</dbReference>
<evidence type="ECO:0000313" key="4">
    <source>
        <dbReference type="Proteomes" id="UP001058016"/>
    </source>
</evidence>
<feature type="signal peptide" evidence="1">
    <location>
        <begin position="1"/>
        <end position="23"/>
    </location>
</feature>
<dbReference type="RefSeq" id="WP_212725879.1">
    <property type="nucleotide sequence ID" value="NZ_CP071249.1"/>
</dbReference>
<dbReference type="AlphaFoldDB" id="A0A9Q9CMJ7"/>
<evidence type="ECO:0000313" key="5">
    <source>
        <dbReference type="Proteomes" id="UP001058072"/>
    </source>
</evidence>
<accession>A0A9Q9CMJ7</accession>
<evidence type="ECO:0000313" key="3">
    <source>
        <dbReference type="EMBL" id="UUF09324.1"/>
    </source>
</evidence>
<gene>
    <name evidence="2" type="ORF">J0J69_08965</name>
    <name evidence="3" type="ORF">J0J70_05015</name>
</gene>
<reference evidence="3 4" key="1">
    <citation type="submission" date="2021-03" db="EMBL/GenBank/DDBJ databases">
        <title>Comparative Genomics and Metabolomics in the genus Turicibacter.</title>
        <authorList>
            <person name="Maki J."/>
            <person name="Looft T."/>
        </authorList>
    </citation>
    <scope>NUCLEOTIDE SEQUENCE</scope>
    <source>
        <strain evidence="3">ISU324</strain>
        <strain evidence="2 4">MMM721</strain>
    </source>
</reference>
<feature type="chain" id="PRO_5040436545" description="DUF305 domain-containing protein" evidence="1">
    <location>
        <begin position="24"/>
        <end position="216"/>
    </location>
</feature>
<sequence length="216" mass="25019">MKLFRKLLFAFISIFLLTYSVKAADESNLKESDYLKKIDLIYLELKDSLGSTEKTGDLNTDFLNQVLQYQRALIALSKNELQYGERKELKEPVDQFVDELKLNLKKINKVQKKVSENPVYDETKEATYLSSYEEIYQQILTNLKVEGEQPTVLIGNSIDMDFLTRLSKQCEVWTIFMNSILQQTEDDGVKELANDLIQSSDRLKGEIQALIKQIEQ</sequence>
<dbReference type="Proteomes" id="UP001058016">
    <property type="component" value="Chromosome"/>
</dbReference>
<dbReference type="EMBL" id="CP071250">
    <property type="protein sequence ID" value="UUF09324.1"/>
    <property type="molecule type" value="Genomic_DNA"/>
</dbReference>
<name>A0A9Q9CMJ7_9FIRM</name>